<dbReference type="EMBL" id="KZ824675">
    <property type="protein sequence ID" value="RAK73852.1"/>
    <property type="molecule type" value="Genomic_DNA"/>
</dbReference>
<dbReference type="Proteomes" id="UP000249789">
    <property type="component" value="Unassembled WGS sequence"/>
</dbReference>
<name>A0A8G1RH92_9EURO</name>
<evidence type="ECO:0000313" key="2">
    <source>
        <dbReference type="EMBL" id="RAK73852.1"/>
    </source>
</evidence>
<protein>
    <submittedName>
        <fullName evidence="2">Uncharacterized protein</fullName>
    </submittedName>
</protein>
<dbReference type="VEuPathDB" id="FungiDB:BO72DRAFT_451392"/>
<accession>A0A8G1RH92</accession>
<organism evidence="2 3">
    <name type="scientific">Aspergillus fijiensis CBS 313.89</name>
    <dbReference type="NCBI Taxonomy" id="1448319"/>
    <lineage>
        <taxon>Eukaryota</taxon>
        <taxon>Fungi</taxon>
        <taxon>Dikarya</taxon>
        <taxon>Ascomycota</taxon>
        <taxon>Pezizomycotina</taxon>
        <taxon>Eurotiomycetes</taxon>
        <taxon>Eurotiomycetidae</taxon>
        <taxon>Eurotiales</taxon>
        <taxon>Aspergillaceae</taxon>
        <taxon>Aspergillus</taxon>
    </lineage>
</organism>
<evidence type="ECO:0000256" key="1">
    <source>
        <dbReference type="SAM" id="MobiDB-lite"/>
    </source>
</evidence>
<dbReference type="RefSeq" id="XP_040797862.1">
    <property type="nucleotide sequence ID" value="XM_040945475.1"/>
</dbReference>
<proteinExistence type="predicted"/>
<gene>
    <name evidence="2" type="ORF">BO72DRAFT_451392</name>
</gene>
<reference evidence="2 3" key="1">
    <citation type="submission" date="2018-02" db="EMBL/GenBank/DDBJ databases">
        <title>The genomes of Aspergillus section Nigri reveals drivers in fungal speciation.</title>
        <authorList>
            <consortium name="DOE Joint Genome Institute"/>
            <person name="Vesth T.C."/>
            <person name="Nybo J."/>
            <person name="Theobald S."/>
            <person name="Brandl J."/>
            <person name="Frisvad J.C."/>
            <person name="Nielsen K.F."/>
            <person name="Lyhne E.K."/>
            <person name="Kogle M.E."/>
            <person name="Kuo A."/>
            <person name="Riley R."/>
            <person name="Clum A."/>
            <person name="Nolan M."/>
            <person name="Lipzen A."/>
            <person name="Salamov A."/>
            <person name="Henrissat B."/>
            <person name="Wiebenga A."/>
            <person name="De vries R.P."/>
            <person name="Grigoriev I.V."/>
            <person name="Mortensen U.H."/>
            <person name="Andersen M.R."/>
            <person name="Baker S.E."/>
        </authorList>
    </citation>
    <scope>NUCLEOTIDE SEQUENCE [LARGE SCALE GENOMIC DNA]</scope>
    <source>
        <strain evidence="2 3">CBS 313.89</strain>
    </source>
</reference>
<evidence type="ECO:0000313" key="3">
    <source>
        <dbReference type="Proteomes" id="UP000249789"/>
    </source>
</evidence>
<dbReference type="GeneID" id="63862808"/>
<dbReference type="AlphaFoldDB" id="A0A8G1RH92"/>
<keyword evidence="3" id="KW-1185">Reference proteome</keyword>
<dbReference type="OrthoDB" id="4232400at2759"/>
<sequence>MPPAQRTKPADGDIEPNQMSQSKWLKNSGYSGLWEFGLSYGLKIHDPEDLAEAKQIMQGLRDMDQEEWEKKQKQKK</sequence>
<feature type="region of interest" description="Disordered" evidence="1">
    <location>
        <begin position="1"/>
        <end position="22"/>
    </location>
</feature>